<proteinExistence type="predicted"/>
<feature type="region of interest" description="Disordered" evidence="1">
    <location>
        <begin position="1"/>
        <end position="245"/>
    </location>
</feature>
<sequence>MSSKSMFRSRMGKAVRRTSSILSLSRPGTPSGSDTSSGKNIEARSAVLSPPDPAVHEAPSPIAESPSREAAAVATDTPQPAGSSPLAHNSVTDTAVLTAEPESMHDHRSVEGHTSMEDSRTVASEGKADQASQQGGTVPHEGPAAAPEVEEQFHETQKEESKAERASLASESIPTTLEAELATPPPPVREMDPEGVPPPSEVPIQPEPVHDAASAPEETVPSGSTSRPRDIQTENISLSDGHEEPATMVVKMPTPVLATPTLPSYDADLAHEVWRDTRHSSVAQSLAETISEHNIEHRSQYEGTTGQISMPMEDPFADPPLVVNVSQADTAMPEPQHEEAPVPQDDQPVVVMPLPPIQDVIPSRSIRATSSNQSFGNSIQHFEPETDETRPLLPQIPFPRSPGPSYLQSQHPTRVNVSPQSALPSSSFWPLPAPSTAPRLNQQGWIEFSLPDSTVYYVHPTMRVVTDVDLRNNKKLDLVTSYFDDYKDELAPPGGMELWLRERAQKKKRDPPLVGWWIDHKSRSVPSWLPRRGPSGSGRKDEDALDTEYRYWAFLEAHPAHIPLPAKAHEEALNALTWAWTDRLLPSQQATSAPFNQNEYQELTSLLRGEITSENGMQFTRIVSRIHLRMIHWRQLNFRPNKPLPHDASGDSLRPPVRRRRLGRALVDFCISFLCLGIPVIFYNRSNHRGMDEEGGIRGAAPMLVIGACTCLVASIVLSASVTFLSLPGLDNVARVIGLLTALFSAFSLTSTVIAIFKYKSDAERAVSFIGGEGLMIISRRHVLYSLPLVFLAYAIIGFVAGIVLYSFRGMSVTGSPMISHHFQEYTRWTVVGFLGGLLGILTTSIILMKQ</sequence>
<evidence type="ECO:0000256" key="1">
    <source>
        <dbReference type="SAM" id="MobiDB-lite"/>
    </source>
</evidence>
<evidence type="ECO:0000256" key="2">
    <source>
        <dbReference type="SAM" id="Phobius"/>
    </source>
</evidence>
<feature type="transmembrane region" description="Helical" evidence="2">
    <location>
        <begin position="704"/>
        <end position="727"/>
    </location>
</feature>
<feature type="compositionally biased region" description="Low complexity" evidence="1">
    <location>
        <begin position="25"/>
        <end position="38"/>
    </location>
</feature>
<organism evidence="3 4">
    <name type="scientific">Armillaria luteobubalina</name>
    <dbReference type="NCBI Taxonomy" id="153913"/>
    <lineage>
        <taxon>Eukaryota</taxon>
        <taxon>Fungi</taxon>
        <taxon>Dikarya</taxon>
        <taxon>Basidiomycota</taxon>
        <taxon>Agaricomycotina</taxon>
        <taxon>Agaricomycetes</taxon>
        <taxon>Agaricomycetidae</taxon>
        <taxon>Agaricales</taxon>
        <taxon>Marasmiineae</taxon>
        <taxon>Physalacriaceae</taxon>
        <taxon>Armillaria</taxon>
    </lineage>
</organism>
<dbReference type="AlphaFoldDB" id="A0AA39QMH0"/>
<feature type="region of interest" description="Disordered" evidence="1">
    <location>
        <begin position="383"/>
        <end position="419"/>
    </location>
</feature>
<feature type="compositionally biased region" description="Basic and acidic residues" evidence="1">
    <location>
        <begin position="151"/>
        <end position="165"/>
    </location>
</feature>
<keyword evidence="4" id="KW-1185">Reference proteome</keyword>
<accession>A0AA39QMH0</accession>
<evidence type="ECO:0000313" key="3">
    <source>
        <dbReference type="EMBL" id="KAK0504665.1"/>
    </source>
</evidence>
<keyword evidence="2" id="KW-1133">Transmembrane helix</keyword>
<dbReference type="Proteomes" id="UP001175228">
    <property type="component" value="Unassembled WGS sequence"/>
</dbReference>
<name>A0AA39QMH0_9AGAR</name>
<protein>
    <submittedName>
        <fullName evidence="3">Uncharacterized protein</fullName>
    </submittedName>
</protein>
<feature type="transmembrane region" description="Helical" evidence="2">
    <location>
        <begin position="733"/>
        <end position="757"/>
    </location>
</feature>
<keyword evidence="2" id="KW-0812">Transmembrane</keyword>
<comment type="caution">
    <text evidence="3">The sequence shown here is derived from an EMBL/GenBank/DDBJ whole genome shotgun (WGS) entry which is preliminary data.</text>
</comment>
<feature type="compositionally biased region" description="Polar residues" evidence="1">
    <location>
        <begin position="76"/>
        <end position="95"/>
    </location>
</feature>
<feature type="transmembrane region" description="Helical" evidence="2">
    <location>
        <begin position="783"/>
        <end position="806"/>
    </location>
</feature>
<reference evidence="3" key="1">
    <citation type="submission" date="2023-06" db="EMBL/GenBank/DDBJ databases">
        <authorList>
            <consortium name="Lawrence Berkeley National Laboratory"/>
            <person name="Ahrendt S."/>
            <person name="Sahu N."/>
            <person name="Indic B."/>
            <person name="Wong-Bajracharya J."/>
            <person name="Merenyi Z."/>
            <person name="Ke H.-M."/>
            <person name="Monk M."/>
            <person name="Kocsube S."/>
            <person name="Drula E."/>
            <person name="Lipzen A."/>
            <person name="Balint B."/>
            <person name="Henrissat B."/>
            <person name="Andreopoulos B."/>
            <person name="Martin F.M."/>
            <person name="Harder C.B."/>
            <person name="Rigling D."/>
            <person name="Ford K.L."/>
            <person name="Foster G.D."/>
            <person name="Pangilinan J."/>
            <person name="Papanicolaou A."/>
            <person name="Barry K."/>
            <person name="LaButti K."/>
            <person name="Viragh M."/>
            <person name="Koriabine M."/>
            <person name="Yan M."/>
            <person name="Riley R."/>
            <person name="Champramary S."/>
            <person name="Plett K.L."/>
            <person name="Tsai I.J."/>
            <person name="Slot J."/>
            <person name="Sipos G."/>
            <person name="Plett J."/>
            <person name="Nagy L.G."/>
            <person name="Grigoriev I.V."/>
        </authorList>
    </citation>
    <scope>NUCLEOTIDE SEQUENCE</scope>
    <source>
        <strain evidence="3">HWK02</strain>
    </source>
</reference>
<feature type="transmembrane region" description="Helical" evidence="2">
    <location>
        <begin position="662"/>
        <end position="683"/>
    </location>
</feature>
<feature type="compositionally biased region" description="Polar residues" evidence="1">
    <location>
        <begin position="406"/>
        <end position="419"/>
    </location>
</feature>
<feature type="transmembrane region" description="Helical" evidence="2">
    <location>
        <begin position="826"/>
        <end position="849"/>
    </location>
</feature>
<dbReference type="EMBL" id="JAUEPU010000002">
    <property type="protein sequence ID" value="KAK0504665.1"/>
    <property type="molecule type" value="Genomic_DNA"/>
</dbReference>
<evidence type="ECO:0000313" key="4">
    <source>
        <dbReference type="Proteomes" id="UP001175228"/>
    </source>
</evidence>
<keyword evidence="2" id="KW-0472">Membrane</keyword>
<gene>
    <name evidence="3" type="ORF">EDD18DRAFT_308086</name>
</gene>
<feature type="compositionally biased region" description="Basic and acidic residues" evidence="1">
    <location>
        <begin position="102"/>
        <end position="120"/>
    </location>
</feature>